<comment type="similarity">
    <text evidence="1">Belongs to the non-flavoprotein flavin reductase family.</text>
</comment>
<evidence type="ECO:0000256" key="1">
    <source>
        <dbReference type="ARBA" id="ARBA00008898"/>
    </source>
</evidence>
<dbReference type="RefSeq" id="WP_144870238.1">
    <property type="nucleotide sequence ID" value="NZ_LR213894.1"/>
</dbReference>
<gene>
    <name evidence="4" type="ORF">H1P_1420009</name>
</gene>
<dbReference type="EMBL" id="CAACVJ010000049">
    <property type="protein sequence ID" value="VEP12319.1"/>
    <property type="molecule type" value="Genomic_DNA"/>
</dbReference>
<dbReference type="PANTHER" id="PTHR30466:SF11">
    <property type="entry name" value="FLAVIN-DEPENDENT MONOOXYGENASE, REDUCTASE SUBUNIT HSAB"/>
    <property type="match status" value="1"/>
</dbReference>
<reference evidence="4 5" key="1">
    <citation type="submission" date="2019-01" db="EMBL/GenBank/DDBJ databases">
        <authorList>
            <person name="Brito A."/>
        </authorList>
    </citation>
    <scope>NUCLEOTIDE SEQUENCE [LARGE SCALE GENOMIC DNA]</scope>
    <source>
        <strain evidence="4">1</strain>
    </source>
</reference>
<dbReference type="InterPro" id="IPR012349">
    <property type="entry name" value="Split_barrel_FMN-bd"/>
</dbReference>
<feature type="domain" description="Flavin reductase like" evidence="3">
    <location>
        <begin position="11"/>
        <end position="158"/>
    </location>
</feature>
<dbReference type="GO" id="GO:0010181">
    <property type="term" value="F:FMN binding"/>
    <property type="evidence" value="ECO:0007669"/>
    <property type="project" value="InterPro"/>
</dbReference>
<evidence type="ECO:0000313" key="4">
    <source>
        <dbReference type="EMBL" id="VEP12319.1"/>
    </source>
</evidence>
<dbReference type="Pfam" id="PF01613">
    <property type="entry name" value="Flavin_Reduct"/>
    <property type="match status" value="1"/>
</dbReference>
<dbReference type="PANTHER" id="PTHR30466">
    <property type="entry name" value="FLAVIN REDUCTASE"/>
    <property type="match status" value="1"/>
</dbReference>
<organism evidence="4 5">
    <name type="scientific">Hyella patelloides LEGE 07179</name>
    <dbReference type="NCBI Taxonomy" id="945734"/>
    <lineage>
        <taxon>Bacteria</taxon>
        <taxon>Bacillati</taxon>
        <taxon>Cyanobacteriota</taxon>
        <taxon>Cyanophyceae</taxon>
        <taxon>Pleurocapsales</taxon>
        <taxon>Hyellaceae</taxon>
        <taxon>Hyella</taxon>
    </lineage>
</organism>
<evidence type="ECO:0000259" key="3">
    <source>
        <dbReference type="SMART" id="SM00903"/>
    </source>
</evidence>
<keyword evidence="2" id="KW-0560">Oxidoreductase</keyword>
<evidence type="ECO:0000313" key="5">
    <source>
        <dbReference type="Proteomes" id="UP000320055"/>
    </source>
</evidence>
<protein>
    <recommendedName>
        <fullName evidence="3">Flavin reductase like domain-containing protein</fullName>
    </recommendedName>
</protein>
<dbReference type="SUPFAM" id="SSF50475">
    <property type="entry name" value="FMN-binding split barrel"/>
    <property type="match status" value="1"/>
</dbReference>
<dbReference type="InterPro" id="IPR050268">
    <property type="entry name" value="NADH-dep_flavin_reductase"/>
</dbReference>
<evidence type="ECO:0000256" key="2">
    <source>
        <dbReference type="ARBA" id="ARBA00023002"/>
    </source>
</evidence>
<dbReference type="SMART" id="SM00903">
    <property type="entry name" value="Flavin_Reduct"/>
    <property type="match status" value="1"/>
</dbReference>
<dbReference type="OrthoDB" id="9794638at2"/>
<dbReference type="GO" id="GO:0042602">
    <property type="term" value="F:riboflavin reductase (NADPH) activity"/>
    <property type="evidence" value="ECO:0007669"/>
    <property type="project" value="TreeGrafter"/>
</dbReference>
<dbReference type="Gene3D" id="2.30.110.10">
    <property type="entry name" value="Electron Transport, Fmn-binding Protein, Chain A"/>
    <property type="match status" value="1"/>
</dbReference>
<name>A0A563VLK3_9CYAN</name>
<dbReference type="InterPro" id="IPR002563">
    <property type="entry name" value="Flavin_Rdtase-like_dom"/>
</dbReference>
<dbReference type="AlphaFoldDB" id="A0A563VLK3"/>
<proteinExistence type="inferred from homology"/>
<sequence>MLDEQAKKTMLRKIPHGLYICGVRDGEEMNGFTVSWLMQSSFKPPLIVNCVKQGTTSYEMIQKTEVFAISFLEDGQKDLAAEFFKPKTRVGNKFENVEFYEGEATGCPIIKDSLGYVECKVVGKVAEGDHTVFVSEVISAGIHREGKPLLLETTGWQYGG</sequence>
<keyword evidence="5" id="KW-1185">Reference proteome</keyword>
<dbReference type="Proteomes" id="UP000320055">
    <property type="component" value="Unassembled WGS sequence"/>
</dbReference>
<accession>A0A563VLK3</accession>